<feature type="domain" description="FtsK" evidence="11">
    <location>
        <begin position="1094"/>
        <end position="1278"/>
    </location>
</feature>
<dbReference type="Proteomes" id="UP001197247">
    <property type="component" value="Unassembled WGS sequence"/>
</dbReference>
<reference evidence="12 13" key="1">
    <citation type="submission" date="2021-05" db="EMBL/GenBank/DDBJ databases">
        <title>Kineosporia and Streptomyces sp. nov. two new marine actinobacteria isolated from Coral.</title>
        <authorList>
            <person name="Buangrab K."/>
            <person name="Sutthacheep M."/>
            <person name="Yeemin T."/>
            <person name="Harunari E."/>
            <person name="Igarashi Y."/>
            <person name="Kanchanasin P."/>
            <person name="Tanasupawat S."/>
            <person name="Phongsopitanun W."/>
        </authorList>
    </citation>
    <scope>NUCLEOTIDE SEQUENCE [LARGE SCALE GENOMIC DNA]</scope>
    <source>
        <strain evidence="12 13">J2-2</strain>
    </source>
</reference>
<keyword evidence="8 10" id="KW-0472">Membrane</keyword>
<dbReference type="NCBIfam" id="TIGR03925">
    <property type="entry name" value="T7SS_EccC_b"/>
    <property type="match status" value="1"/>
</dbReference>
<feature type="transmembrane region" description="Helical" evidence="10">
    <location>
        <begin position="52"/>
        <end position="72"/>
    </location>
</feature>
<keyword evidence="3 10" id="KW-0812">Transmembrane</keyword>
<evidence type="ECO:0000313" key="12">
    <source>
        <dbReference type="EMBL" id="MBT0772846.1"/>
    </source>
</evidence>
<dbReference type="InterPro" id="IPR023836">
    <property type="entry name" value="EccCa-like_Actinobacteria"/>
</dbReference>
<evidence type="ECO:0000256" key="1">
    <source>
        <dbReference type="ARBA" id="ARBA00004651"/>
    </source>
</evidence>
<evidence type="ECO:0000256" key="8">
    <source>
        <dbReference type="ARBA" id="ARBA00023136"/>
    </source>
</evidence>
<feature type="transmembrane region" description="Helical" evidence="10">
    <location>
        <begin position="20"/>
        <end position="40"/>
    </location>
</feature>
<dbReference type="PROSITE" id="PS50901">
    <property type="entry name" value="FTSK"/>
    <property type="match status" value="3"/>
</dbReference>
<dbReference type="InterPro" id="IPR002543">
    <property type="entry name" value="FtsK_dom"/>
</dbReference>
<gene>
    <name evidence="12" type="primary">eccCa</name>
    <name evidence="12" type="ORF">KIH74_28145</name>
</gene>
<keyword evidence="13" id="KW-1185">Reference proteome</keyword>
<evidence type="ECO:0000256" key="9">
    <source>
        <dbReference type="PROSITE-ProRule" id="PRU00289"/>
    </source>
</evidence>
<comment type="subcellular location">
    <subcellularLocation>
        <location evidence="1">Cell membrane</location>
        <topology evidence="1">Multi-pass membrane protein</topology>
    </subcellularLocation>
</comment>
<feature type="binding site" evidence="9">
    <location>
        <begin position="460"/>
        <end position="467"/>
    </location>
    <ligand>
        <name>ATP</name>
        <dbReference type="ChEBI" id="CHEBI:30616"/>
    </ligand>
</feature>
<keyword evidence="4" id="KW-0677">Repeat</keyword>
<dbReference type="EMBL" id="JAHBAY010000014">
    <property type="protein sequence ID" value="MBT0772846.1"/>
    <property type="molecule type" value="Genomic_DNA"/>
</dbReference>
<feature type="domain" description="FtsK" evidence="11">
    <location>
        <begin position="810"/>
        <end position="1000"/>
    </location>
</feature>
<name>A0ABS5TP24_9ACTN</name>
<comment type="caution">
    <text evidence="12">The sequence shown here is derived from an EMBL/GenBank/DDBJ whole genome shotgun (WGS) entry which is preliminary data.</text>
</comment>
<organism evidence="12 13">
    <name type="scientific">Kineosporia corallincola</name>
    <dbReference type="NCBI Taxonomy" id="2835133"/>
    <lineage>
        <taxon>Bacteria</taxon>
        <taxon>Bacillati</taxon>
        <taxon>Actinomycetota</taxon>
        <taxon>Actinomycetes</taxon>
        <taxon>Kineosporiales</taxon>
        <taxon>Kineosporiaceae</taxon>
        <taxon>Kineosporia</taxon>
    </lineage>
</organism>
<dbReference type="NCBIfam" id="TIGR03924">
    <property type="entry name" value="T7SS_EccC_a"/>
    <property type="match status" value="1"/>
</dbReference>
<dbReference type="SMART" id="SM00382">
    <property type="entry name" value="AAA"/>
    <property type="match status" value="3"/>
</dbReference>
<feature type="binding site" evidence="9">
    <location>
        <begin position="1111"/>
        <end position="1118"/>
    </location>
    <ligand>
        <name>ATP</name>
        <dbReference type="ChEBI" id="CHEBI:30616"/>
    </ligand>
</feature>
<keyword evidence="2" id="KW-1003">Cell membrane</keyword>
<evidence type="ECO:0000256" key="3">
    <source>
        <dbReference type="ARBA" id="ARBA00022692"/>
    </source>
</evidence>
<protein>
    <submittedName>
        <fullName evidence="12">Type VII secretion protein EccCa</fullName>
    </submittedName>
</protein>
<dbReference type="PANTHER" id="PTHR22683">
    <property type="entry name" value="SPORULATION PROTEIN RELATED"/>
    <property type="match status" value="1"/>
</dbReference>
<sequence length="1326" mass="144051">MPEGVLPLQEPPVLPEQVPADMSTMVTMLPMGIGGVLMSISFSGAAGSSPMTYLLGGGMGVSMAAMSVGQMLRAPAERRRKLHLERRDYLRYIAQTRAGVRRAGGEQRQALQWNNPDPQLLWSLASGPRLWERRANHEDFAAVRVGVGRRPASLILEPPTTKPIESLEPLSAISLRRFVEAYRTVRDVPMVVNLRQYTGIELAGDLPGALGLVRSIVAQLATFHGPDDLRIAVLAGEGARPDWDWAKWLPHNAHPDLLGETGPRWLVAGDYGEMIDLLGTDVLDRPDHDPGAGPTQNEPFIVLLADRVQVPETSRLYGDGIRNVLMIDVTGKLPGGPKILRLTVNGDQVEYGDPAAPLTARVDGLSTPAVDELARVLAPKRVSGVVDLVDQPLEQDFGLTTLLGIADARRFDVAAQWRSRTPQRARLSVPIGVTEGGEVVELDLKESAQGGMGPHGLLIGATGSGKSELLRTLVLGLAATHSSEILNLVLVDFKGGATFIGMDELPHTSAVITNLADELPLVDRMQDSLNGELNRRQELLRGSGQPSLFEYEKARLAGRQLAPLPTLLVVVDEFSELLASKPEFMDLFVSIGRVGRSLGVHLLLASQRLDEGRINRVEGHLSYRIALRTFSSMESRAVIGAAGAYELPNEPGHGYLKMDTTTLVRFKAAYVSGPAPQSVVREDDESGPAPVAEVHPYYTYDRPDLYLPPTAAPVTVEDVAGQPDPSDKAAGEGTSAEPTLAEVFIGRLRGAGPAARQVWLPPLTTPVPLDALLPGVLPDPVRGMSVPDPSLHGRLRVPLGMVDRPYDQSRELLSADLSGSAGHVAVVGAPQTGKSTLLRTLMIALALTHTPAEVQFYGLDFGGGGLTSISMLPHVGSVAGRRERDRVVRTVEQLFQVMERRETLFTERGVDSMTTYRKLREAGEIEDPYGDVFLVIDGWYTVKNEYADIEPRIGELASRGLSFGVHVMIAATRWSEIRPWLRDLITTRFELRLGDSMESEVGSRKAARVPNRPGHGLTARALPFLAALPRLDGVSGTAELASATRSVAEEIGLFWPGERAPQVRLLPTELPMRELPTDAGNGRRHAIGLDEQRLAPVWHDFDSTGHLMVFGDDETGKTNLLKLLLRSIVAANRPEDVRFILGDPSRQLDLEVPEQLRSGYVVDESSLRALVKQVVGSLSSRVPDQAISAERLARRDWWTGPRLYLVLDDYQLLSGPGGSPLEALLPLMPQGAYIGLHIILARSTSGAMRAMMDPTLRRLWELGTPGVVFGYPKEEGKFLGEAAPRKLPPGRAQLVTRRGVRLIQTGFVPTETPEPETGLKMTGMGL</sequence>
<evidence type="ECO:0000256" key="7">
    <source>
        <dbReference type="ARBA" id="ARBA00022989"/>
    </source>
</evidence>
<dbReference type="InterPro" id="IPR003593">
    <property type="entry name" value="AAA+_ATPase"/>
</dbReference>
<dbReference type="PANTHER" id="PTHR22683:SF1">
    <property type="entry name" value="TYPE VII SECRETION SYSTEM PROTEIN ESSC"/>
    <property type="match status" value="1"/>
</dbReference>
<accession>A0ABS5TP24</accession>
<evidence type="ECO:0000256" key="5">
    <source>
        <dbReference type="ARBA" id="ARBA00022741"/>
    </source>
</evidence>
<evidence type="ECO:0000256" key="10">
    <source>
        <dbReference type="SAM" id="Phobius"/>
    </source>
</evidence>
<dbReference type="SUPFAM" id="SSF52540">
    <property type="entry name" value="P-loop containing nucleoside triphosphate hydrolases"/>
    <property type="match status" value="3"/>
</dbReference>
<evidence type="ECO:0000256" key="4">
    <source>
        <dbReference type="ARBA" id="ARBA00022737"/>
    </source>
</evidence>
<dbReference type="Gene3D" id="3.40.50.300">
    <property type="entry name" value="P-loop containing nucleotide triphosphate hydrolases"/>
    <property type="match status" value="3"/>
</dbReference>
<keyword evidence="6 9" id="KW-0067">ATP-binding</keyword>
<dbReference type="InterPro" id="IPR027417">
    <property type="entry name" value="P-loop_NTPase"/>
</dbReference>
<evidence type="ECO:0000256" key="6">
    <source>
        <dbReference type="ARBA" id="ARBA00022840"/>
    </source>
</evidence>
<dbReference type="InterPro" id="IPR023837">
    <property type="entry name" value="EccCb-like_Actinobacteria"/>
</dbReference>
<feature type="binding site" evidence="9">
    <location>
        <begin position="828"/>
        <end position="835"/>
    </location>
    <ligand>
        <name>ATP</name>
        <dbReference type="ChEBI" id="CHEBI:30616"/>
    </ligand>
</feature>
<evidence type="ECO:0000313" key="13">
    <source>
        <dbReference type="Proteomes" id="UP001197247"/>
    </source>
</evidence>
<evidence type="ECO:0000259" key="11">
    <source>
        <dbReference type="PROSITE" id="PS50901"/>
    </source>
</evidence>
<keyword evidence="5 9" id="KW-0547">Nucleotide-binding</keyword>
<keyword evidence="7 10" id="KW-1133">Transmembrane helix</keyword>
<evidence type="ECO:0000256" key="2">
    <source>
        <dbReference type="ARBA" id="ARBA00022475"/>
    </source>
</evidence>
<feature type="domain" description="FtsK" evidence="11">
    <location>
        <begin position="437"/>
        <end position="636"/>
    </location>
</feature>
<dbReference type="Pfam" id="PF01580">
    <property type="entry name" value="FtsK_SpoIIIE"/>
    <property type="match status" value="3"/>
</dbReference>
<proteinExistence type="predicted"/>
<dbReference type="InterPro" id="IPR050206">
    <property type="entry name" value="FtsK/SpoIIIE/SftA"/>
</dbReference>